<dbReference type="PROSITE" id="PS51257">
    <property type="entry name" value="PROKAR_LIPOPROTEIN"/>
    <property type="match status" value="1"/>
</dbReference>
<protein>
    <recommendedName>
        <fullName evidence="3">OB-fold nucleic acid binding domain-containing protein</fullName>
    </recommendedName>
</protein>
<comment type="caution">
    <text evidence="1">The sequence shown here is derived from an EMBL/GenBank/DDBJ whole genome shotgun (WGS) entry which is preliminary data.</text>
</comment>
<name>A0A956RQL0_UNCEI</name>
<dbReference type="Proteomes" id="UP000697710">
    <property type="component" value="Unassembled WGS sequence"/>
</dbReference>
<proteinExistence type="predicted"/>
<evidence type="ECO:0000313" key="1">
    <source>
        <dbReference type="EMBL" id="MCA9727724.1"/>
    </source>
</evidence>
<accession>A0A956RQL0</accession>
<sequence length="130" mass="14033">MGLLSSRTVRPKISIVLVLLIGGLLSTGCRLFSTDLGRITEHPFRYHGQEVTVQGEVASVRWIPETGTMGFCVVDGADSLLVLTQAPVPREGERVRIAGRIHRDFPVGTSDRIVLLVVPRTAGGSGDVDR</sequence>
<organism evidence="1 2">
    <name type="scientific">Eiseniibacteriota bacterium</name>
    <dbReference type="NCBI Taxonomy" id="2212470"/>
    <lineage>
        <taxon>Bacteria</taxon>
        <taxon>Candidatus Eiseniibacteriota</taxon>
    </lineage>
</organism>
<dbReference type="AlphaFoldDB" id="A0A956RQL0"/>
<dbReference type="EMBL" id="JAGQHR010000222">
    <property type="protein sequence ID" value="MCA9727724.1"/>
    <property type="molecule type" value="Genomic_DNA"/>
</dbReference>
<gene>
    <name evidence="1" type="ORF">KC729_08570</name>
</gene>
<evidence type="ECO:0000313" key="2">
    <source>
        <dbReference type="Proteomes" id="UP000697710"/>
    </source>
</evidence>
<reference evidence="1" key="2">
    <citation type="journal article" date="2021" name="Microbiome">
        <title>Successional dynamics and alternative stable states in a saline activated sludge microbial community over 9 years.</title>
        <authorList>
            <person name="Wang Y."/>
            <person name="Ye J."/>
            <person name="Ju F."/>
            <person name="Liu L."/>
            <person name="Boyd J.A."/>
            <person name="Deng Y."/>
            <person name="Parks D.H."/>
            <person name="Jiang X."/>
            <person name="Yin X."/>
            <person name="Woodcroft B.J."/>
            <person name="Tyson G.W."/>
            <person name="Hugenholtz P."/>
            <person name="Polz M.F."/>
            <person name="Zhang T."/>
        </authorList>
    </citation>
    <scope>NUCLEOTIDE SEQUENCE</scope>
    <source>
        <strain evidence="1">HKST-UBA01</strain>
    </source>
</reference>
<reference evidence="1" key="1">
    <citation type="submission" date="2020-04" db="EMBL/GenBank/DDBJ databases">
        <authorList>
            <person name="Zhang T."/>
        </authorList>
    </citation>
    <scope>NUCLEOTIDE SEQUENCE</scope>
    <source>
        <strain evidence="1">HKST-UBA01</strain>
    </source>
</reference>
<evidence type="ECO:0008006" key="3">
    <source>
        <dbReference type="Google" id="ProtNLM"/>
    </source>
</evidence>